<feature type="transmembrane region" description="Helical" evidence="1">
    <location>
        <begin position="12"/>
        <end position="31"/>
    </location>
</feature>
<dbReference type="Pfam" id="PF13385">
    <property type="entry name" value="Laminin_G_3"/>
    <property type="match status" value="1"/>
</dbReference>
<dbReference type="Gene3D" id="2.60.120.200">
    <property type="match status" value="1"/>
</dbReference>
<feature type="transmembrane region" description="Helical" evidence="1">
    <location>
        <begin position="111"/>
        <end position="130"/>
    </location>
</feature>
<proteinExistence type="predicted"/>
<dbReference type="InterPro" id="IPR013320">
    <property type="entry name" value="ConA-like_dom_sf"/>
</dbReference>
<sequence>MYLNNIRTHFTSILSLFLLCTTLILPILIFMKPISSWLSGFDNIDGIVEATPATGGTFYTIASILNLPLFFNVLIRQSNTRMINQIYTGLFFLLSIVLVAFNPMGVLTTAYSLQTILCVTAIVFVILKYVRTGILKQFILIAMVITLGVCGETMGVNYSGLHLLYYLLFYLMGYVWNFFDFNLSGLSNQTTKRVYDTTSYLYTQLPGISLIFVFEIFLIVLILYGRTWVKNYYGGDLVVHNPIDLNKRSSYNVSNAYQYTYTLSFWINLEATSLGFSSSSNEYTDVVMYGGNVLIAYNSSLNTIRTVMKNESKKTVYDMNDIPLQKWNHVVLSYANGTLDLFLNGELQKSTVAVPQLTTQEMIVGAEQGVYGKLCTMMFYNKVLTMEEIQALYTQFKDKNPPTL</sequence>
<name>A0A6C0AHX2_9ZZZZ</name>
<feature type="transmembrane region" description="Helical" evidence="1">
    <location>
        <begin position="56"/>
        <end position="75"/>
    </location>
</feature>
<evidence type="ECO:0000256" key="1">
    <source>
        <dbReference type="SAM" id="Phobius"/>
    </source>
</evidence>
<feature type="transmembrane region" description="Helical" evidence="1">
    <location>
        <begin position="137"/>
        <end position="157"/>
    </location>
</feature>
<organism evidence="2">
    <name type="scientific">viral metagenome</name>
    <dbReference type="NCBI Taxonomy" id="1070528"/>
    <lineage>
        <taxon>unclassified sequences</taxon>
        <taxon>metagenomes</taxon>
        <taxon>organismal metagenomes</taxon>
    </lineage>
</organism>
<reference evidence="2" key="1">
    <citation type="journal article" date="2020" name="Nature">
        <title>Giant virus diversity and host interactions through global metagenomics.</title>
        <authorList>
            <person name="Schulz F."/>
            <person name="Roux S."/>
            <person name="Paez-Espino D."/>
            <person name="Jungbluth S."/>
            <person name="Walsh D.A."/>
            <person name="Denef V.J."/>
            <person name="McMahon K.D."/>
            <person name="Konstantinidis K.T."/>
            <person name="Eloe-Fadrosh E.A."/>
            <person name="Kyrpides N.C."/>
            <person name="Woyke T."/>
        </authorList>
    </citation>
    <scope>NUCLEOTIDE SEQUENCE</scope>
    <source>
        <strain evidence="2">GVMAG-S-1035118-87</strain>
    </source>
</reference>
<protein>
    <recommendedName>
        <fullName evidence="3">LamG-like jellyroll fold domain-containing protein</fullName>
    </recommendedName>
</protein>
<keyword evidence="1" id="KW-1133">Transmembrane helix</keyword>
<keyword evidence="1" id="KW-0812">Transmembrane</keyword>
<accession>A0A6C0AHX2</accession>
<evidence type="ECO:0008006" key="3">
    <source>
        <dbReference type="Google" id="ProtNLM"/>
    </source>
</evidence>
<feature type="transmembrane region" description="Helical" evidence="1">
    <location>
        <begin position="87"/>
        <end position="105"/>
    </location>
</feature>
<dbReference type="EMBL" id="MN740625">
    <property type="protein sequence ID" value="QHS78965.1"/>
    <property type="molecule type" value="Genomic_DNA"/>
</dbReference>
<feature type="transmembrane region" description="Helical" evidence="1">
    <location>
        <begin position="163"/>
        <end position="179"/>
    </location>
</feature>
<dbReference type="AlphaFoldDB" id="A0A6C0AHX2"/>
<evidence type="ECO:0000313" key="2">
    <source>
        <dbReference type="EMBL" id="QHS78965.1"/>
    </source>
</evidence>
<keyword evidence="1" id="KW-0472">Membrane</keyword>
<dbReference type="SUPFAM" id="SSF49899">
    <property type="entry name" value="Concanavalin A-like lectins/glucanases"/>
    <property type="match status" value="1"/>
</dbReference>
<feature type="transmembrane region" description="Helical" evidence="1">
    <location>
        <begin position="200"/>
        <end position="224"/>
    </location>
</feature>